<protein>
    <submittedName>
        <fullName evidence="5">Lipoprotein</fullName>
    </submittedName>
</protein>
<feature type="region of interest" description="Disordered" evidence="1">
    <location>
        <begin position="112"/>
        <end position="139"/>
    </location>
</feature>
<dbReference type="OrthoDB" id="9801061at2"/>
<dbReference type="PANTHER" id="PTHR42915:SF1">
    <property type="entry name" value="PEPTIDOGLYCAN BETA-N-ACETYLMURAMIDASE NAMZ"/>
    <property type="match status" value="1"/>
</dbReference>
<keyword evidence="2" id="KW-0472">Membrane</keyword>
<keyword evidence="5" id="KW-0449">Lipoprotein</keyword>
<name>A0A0B3Y9V3_9ALTE</name>
<evidence type="ECO:0000313" key="5">
    <source>
        <dbReference type="EMBL" id="KHT53718.1"/>
    </source>
</evidence>
<proteinExistence type="predicted"/>
<evidence type="ECO:0000259" key="3">
    <source>
        <dbReference type="Pfam" id="PF07075"/>
    </source>
</evidence>
<dbReference type="GO" id="GO:0033922">
    <property type="term" value="F:peptidoglycan beta-N-acetylmuramidase activity"/>
    <property type="evidence" value="ECO:0007669"/>
    <property type="project" value="InterPro"/>
</dbReference>
<feature type="compositionally biased region" description="Polar residues" evidence="1">
    <location>
        <begin position="127"/>
        <end position="139"/>
    </location>
</feature>
<feature type="domain" description="Peptidoglycan beta-N-acetylmuramidase NamZ N-terminal" evidence="3">
    <location>
        <begin position="138"/>
        <end position="332"/>
    </location>
</feature>
<evidence type="ECO:0000259" key="4">
    <source>
        <dbReference type="Pfam" id="PF20732"/>
    </source>
</evidence>
<dbReference type="Pfam" id="PF07075">
    <property type="entry name" value="NamZ_N"/>
    <property type="match status" value="1"/>
</dbReference>
<dbReference type="Pfam" id="PF20732">
    <property type="entry name" value="NamZ_C"/>
    <property type="match status" value="1"/>
</dbReference>
<dbReference type="InterPro" id="IPR048502">
    <property type="entry name" value="NamZ_N"/>
</dbReference>
<dbReference type="InterPro" id="IPR008302">
    <property type="entry name" value="NamZ"/>
</dbReference>
<dbReference type="RefSeq" id="WP_039219352.1">
    <property type="nucleotide sequence ID" value="NZ_JWLW01000013.1"/>
</dbReference>
<keyword evidence="2" id="KW-1133">Transmembrane helix</keyword>
<sequence length="507" mass="55809">MKVLTSVTLSKVFRRLTSSAFIAVLSLALISLSLNGCAQQSLSTHVYTSDTDGPANHSTLINKQPALGTKQPVSSTKQFTVGAERYSKYLPLLAGKRVSLVVNQSALVSSHSALPSSTVEPEERESSNSLAAQKNKIKTSQRNQHLLDALLQRSVNVVSIMSPEHGFRGDKGAGEKVDSNIDAKTGIPIHSLYGATKKPTPDMLDGIDVIVFDIQDVGVRFYTYLSTLHYVLEAAFARNIDVIVLDRPNPNGRYVDGPVLQSEFSSFIGMHPIPVLHGMTLGELAQMIVGEQWLDIDASSYDNAQLTVVPVQDYQRTAHYSLPVAPSPNLPNDLSIRLYPTLCFFEGTDVSIGRGTDFPFQLIGHPFVEFGKTKIPVNANNAAPHPKHENTLLSAHVFSYADPTILEGSDSKQTTHKRSPISGLDIATLIDAYSRFSEYNKVISASDASEETFFTRPDFFDKLAGNDALRYQIQAGKTPAEIRQSWQKDLSKFREKRKAYLLYEDTD</sequence>
<dbReference type="Gene3D" id="3.40.50.12170">
    <property type="entry name" value="Uncharacterised protein PF07075, DUF1343"/>
    <property type="match status" value="1"/>
</dbReference>
<comment type="caution">
    <text evidence="5">The sequence shown here is derived from an EMBL/GenBank/DDBJ whole genome shotgun (WGS) entry which is preliminary data.</text>
</comment>
<evidence type="ECO:0000256" key="1">
    <source>
        <dbReference type="SAM" id="MobiDB-lite"/>
    </source>
</evidence>
<reference evidence="5 6" key="1">
    <citation type="submission" date="2014-12" db="EMBL/GenBank/DDBJ databases">
        <title>Genome sequencing of Alteromonas marina AD001.</title>
        <authorList>
            <person name="Adrian T.G.S."/>
            <person name="Chan K.G."/>
        </authorList>
    </citation>
    <scope>NUCLEOTIDE SEQUENCE [LARGE SCALE GENOMIC DNA]</scope>
    <source>
        <strain evidence="5 6">AD001</strain>
    </source>
</reference>
<accession>A0A0B3Y9V3</accession>
<keyword evidence="2" id="KW-0812">Transmembrane</keyword>
<dbReference type="InterPro" id="IPR048503">
    <property type="entry name" value="NamZ_C"/>
</dbReference>
<dbReference type="Gene3D" id="3.90.1150.140">
    <property type="match status" value="1"/>
</dbReference>
<dbReference type="AlphaFoldDB" id="A0A0B3Y9V3"/>
<feature type="transmembrane region" description="Helical" evidence="2">
    <location>
        <begin position="12"/>
        <end position="34"/>
    </location>
</feature>
<evidence type="ECO:0000313" key="6">
    <source>
        <dbReference type="Proteomes" id="UP000031197"/>
    </source>
</evidence>
<feature type="domain" description="Peptidoglycan beta-N-acetylmuramidase NamZ C-terminal" evidence="4">
    <location>
        <begin position="338"/>
        <end position="503"/>
    </location>
</feature>
<gene>
    <name evidence="5" type="ORF">RJ41_08500</name>
</gene>
<dbReference type="PANTHER" id="PTHR42915">
    <property type="entry name" value="HYPOTHETICAL 460 KDA PROTEIN IN FEUA-SIGW INTERGENIC REGION [PRECURSOR]"/>
    <property type="match status" value="1"/>
</dbReference>
<evidence type="ECO:0000256" key="2">
    <source>
        <dbReference type="SAM" id="Phobius"/>
    </source>
</evidence>
<dbReference type="Proteomes" id="UP000031197">
    <property type="component" value="Unassembled WGS sequence"/>
</dbReference>
<organism evidence="5 6">
    <name type="scientific">Alteromonas marina</name>
    <dbReference type="NCBI Taxonomy" id="203795"/>
    <lineage>
        <taxon>Bacteria</taxon>
        <taxon>Pseudomonadati</taxon>
        <taxon>Pseudomonadota</taxon>
        <taxon>Gammaproteobacteria</taxon>
        <taxon>Alteromonadales</taxon>
        <taxon>Alteromonadaceae</taxon>
        <taxon>Alteromonas/Salinimonas group</taxon>
        <taxon>Alteromonas</taxon>
    </lineage>
</organism>
<dbReference type="EMBL" id="JWLW01000013">
    <property type="protein sequence ID" value="KHT53718.1"/>
    <property type="molecule type" value="Genomic_DNA"/>
</dbReference>
<keyword evidence="6" id="KW-1185">Reference proteome</keyword>